<dbReference type="SUPFAM" id="SSF82784">
    <property type="entry name" value="OsmC-like"/>
    <property type="match status" value="1"/>
</dbReference>
<dbReference type="InterPro" id="IPR015946">
    <property type="entry name" value="KH_dom-like_a/b"/>
</dbReference>
<name>A0A0J6SRG9_9HYPH</name>
<dbReference type="AlphaFoldDB" id="A0A0J6SRG9"/>
<dbReference type="PANTHER" id="PTHR35368">
    <property type="entry name" value="HYDROPEROXIDE REDUCTASE"/>
    <property type="match status" value="1"/>
</dbReference>
<dbReference type="InterPro" id="IPR052924">
    <property type="entry name" value="OsmC/Ohr_hydroprdx_reductase"/>
</dbReference>
<evidence type="ECO:0000313" key="2">
    <source>
        <dbReference type="EMBL" id="KMO36172.1"/>
    </source>
</evidence>
<reference evidence="2 3" key="1">
    <citation type="submission" date="2015-03" db="EMBL/GenBank/DDBJ databases">
        <title>Genome sequencing of Methylobacterium tarhaniae DSM 25844.</title>
        <authorList>
            <person name="Chaudhry V."/>
            <person name="Patil P.B."/>
        </authorList>
    </citation>
    <scope>NUCLEOTIDE SEQUENCE [LARGE SCALE GENOMIC DNA]</scope>
    <source>
        <strain evidence="2 3">DSM 25844</strain>
    </source>
</reference>
<keyword evidence="3" id="KW-1185">Reference proteome</keyword>
<sequence>MTSLNEYLVEKRAALAARKARIEDGSLVAVPLSATVSVEGRSGVRRIRIRDHQVVTDSPPDFAGYDLGPGSPELQLGILGSCLAHSYLIQAARLGVPLDAVEVAVNGQIDARAGQPGFEAVPVAPHDLAYTVRIVSPAAPEALAGLQAEVDRACPILNLLRAPQAVHGTVEHRRPAASDPTPAAQARAA</sequence>
<evidence type="ECO:0000313" key="3">
    <source>
        <dbReference type="Proteomes" id="UP000036449"/>
    </source>
</evidence>
<dbReference type="InterPro" id="IPR036102">
    <property type="entry name" value="OsmC/Ohrsf"/>
</dbReference>
<gene>
    <name evidence="2" type="ORF">VQ03_20975</name>
</gene>
<evidence type="ECO:0000256" key="1">
    <source>
        <dbReference type="SAM" id="MobiDB-lite"/>
    </source>
</evidence>
<protein>
    <submittedName>
        <fullName evidence="2">OsmC family protein</fullName>
    </submittedName>
</protein>
<dbReference type="PANTHER" id="PTHR35368:SF1">
    <property type="entry name" value="HYDROPEROXIDE REDUCTASE"/>
    <property type="match status" value="1"/>
</dbReference>
<feature type="region of interest" description="Disordered" evidence="1">
    <location>
        <begin position="168"/>
        <end position="189"/>
    </location>
</feature>
<dbReference type="Proteomes" id="UP000036449">
    <property type="component" value="Unassembled WGS sequence"/>
</dbReference>
<dbReference type="PATRIC" id="fig|1187852.3.peg.1661"/>
<accession>A0A0J6SRG9</accession>
<dbReference type="RefSeq" id="WP_048452839.1">
    <property type="nucleotide sequence ID" value="NZ_JBNNPJ010000098.1"/>
</dbReference>
<organism evidence="2 3">
    <name type="scientific">Methylobacterium tarhaniae</name>
    <dbReference type="NCBI Taxonomy" id="1187852"/>
    <lineage>
        <taxon>Bacteria</taxon>
        <taxon>Pseudomonadati</taxon>
        <taxon>Pseudomonadota</taxon>
        <taxon>Alphaproteobacteria</taxon>
        <taxon>Hyphomicrobiales</taxon>
        <taxon>Methylobacteriaceae</taxon>
        <taxon>Methylobacterium</taxon>
    </lineage>
</organism>
<dbReference type="Gene3D" id="3.30.300.20">
    <property type="match status" value="1"/>
</dbReference>
<comment type="caution">
    <text evidence="2">The sequence shown here is derived from an EMBL/GenBank/DDBJ whole genome shotgun (WGS) entry which is preliminary data.</text>
</comment>
<proteinExistence type="predicted"/>
<dbReference type="InterPro" id="IPR003718">
    <property type="entry name" value="OsmC/Ohr_fam"/>
</dbReference>
<dbReference type="OrthoDB" id="9811389at2"/>
<dbReference type="Pfam" id="PF02566">
    <property type="entry name" value="OsmC"/>
    <property type="match status" value="1"/>
</dbReference>
<dbReference type="EMBL" id="LABZ01000152">
    <property type="protein sequence ID" value="KMO36172.1"/>
    <property type="molecule type" value="Genomic_DNA"/>
</dbReference>